<name>A0ABM9YUS4_9PAST</name>
<organism evidence="15 16">
    <name type="scientific">Actinobacillus minor 202</name>
    <dbReference type="NCBI Taxonomy" id="591023"/>
    <lineage>
        <taxon>Bacteria</taxon>
        <taxon>Pseudomonadati</taxon>
        <taxon>Pseudomonadota</taxon>
        <taxon>Gammaproteobacteria</taxon>
        <taxon>Pasteurellales</taxon>
        <taxon>Pasteurellaceae</taxon>
        <taxon>Actinobacillus</taxon>
    </lineage>
</organism>
<feature type="domain" description="Alpha-D-phosphohexomutase alpha/beta/alpha" evidence="13">
    <location>
        <begin position="152"/>
        <end position="256"/>
    </location>
</feature>
<dbReference type="InterPro" id="IPR005846">
    <property type="entry name" value="A-D-PHexomutase_a/b/a-III"/>
</dbReference>
<evidence type="ECO:0000256" key="6">
    <source>
        <dbReference type="ARBA" id="ARBA00022553"/>
    </source>
</evidence>
<keyword evidence="7 10" id="KW-0479">Metal-binding</keyword>
<evidence type="ECO:0000256" key="3">
    <source>
        <dbReference type="ARBA" id="ARBA00004699"/>
    </source>
</evidence>
<dbReference type="Pfam" id="PF02878">
    <property type="entry name" value="PGM_PMM_I"/>
    <property type="match status" value="1"/>
</dbReference>
<evidence type="ECO:0000259" key="14">
    <source>
        <dbReference type="Pfam" id="PF02880"/>
    </source>
</evidence>
<accession>A0ABM9YUS4</accession>
<comment type="catalytic activity">
    <reaction evidence="1">
        <text>alpha-D-mannose 1-phosphate = D-mannose 6-phosphate</text>
        <dbReference type="Rhea" id="RHEA:11140"/>
        <dbReference type="ChEBI" id="CHEBI:58409"/>
        <dbReference type="ChEBI" id="CHEBI:58735"/>
        <dbReference type="EC" id="5.4.2.8"/>
    </reaction>
</comment>
<evidence type="ECO:0000259" key="11">
    <source>
        <dbReference type="Pfam" id="PF00408"/>
    </source>
</evidence>
<dbReference type="PROSITE" id="PS00710">
    <property type="entry name" value="PGM_PMM"/>
    <property type="match status" value="1"/>
</dbReference>
<evidence type="ECO:0000256" key="9">
    <source>
        <dbReference type="ARBA" id="ARBA00023235"/>
    </source>
</evidence>
<dbReference type="PANTHER" id="PTHR43771:SF1">
    <property type="entry name" value="PHOSPHOMANNOMUTASE"/>
    <property type="match status" value="1"/>
</dbReference>
<evidence type="ECO:0000256" key="10">
    <source>
        <dbReference type="RuleBase" id="RU004326"/>
    </source>
</evidence>
<proteinExistence type="inferred from homology"/>
<comment type="cofactor">
    <cofactor evidence="2">
        <name>Mg(2+)</name>
        <dbReference type="ChEBI" id="CHEBI:18420"/>
    </cofactor>
</comment>
<dbReference type="InterPro" id="IPR005843">
    <property type="entry name" value="A-D-PHexomutase_C"/>
</dbReference>
<evidence type="ECO:0000259" key="12">
    <source>
        <dbReference type="Pfam" id="PF02878"/>
    </source>
</evidence>
<feature type="domain" description="Alpha-D-phosphohexomutase alpha/beta/alpha" evidence="14">
    <location>
        <begin position="261"/>
        <end position="371"/>
    </location>
</feature>
<comment type="caution">
    <text evidence="15">The sequence shown here is derived from an EMBL/GenBank/DDBJ whole genome shotgun (WGS) entry which is preliminary data.</text>
</comment>
<reference evidence="15 16" key="1">
    <citation type="journal article" date="2010" name="Vet. Microbiol.">
        <title>Production of haemolysins by strains of the Actinobacillus minor/porcitonsillarum complex.</title>
        <authorList>
            <person name="Arya G."/>
            <person name="Niven D.F."/>
        </authorList>
    </citation>
    <scope>NUCLEOTIDE SEQUENCE [LARGE SCALE GENOMIC DNA]</scope>
    <source>
        <strain evidence="16">strain 202</strain>
    </source>
</reference>
<dbReference type="EC" id="5.4.2.8" evidence="5"/>
<dbReference type="RefSeq" id="WP_005820956.1">
    <property type="nucleotide sequence ID" value="NZ_ACFT01000095.1"/>
</dbReference>
<evidence type="ECO:0000313" key="16">
    <source>
        <dbReference type="Proteomes" id="UP000003394"/>
    </source>
</evidence>
<keyword evidence="6" id="KW-0597">Phosphoprotein</keyword>
<comment type="pathway">
    <text evidence="3">Nucleotide-sugar biosynthesis; GDP-alpha-D-mannose biosynthesis; alpha-D-mannose 1-phosphate from D-fructose 6-phosphate: step 2/2.</text>
</comment>
<dbReference type="InterPro" id="IPR005841">
    <property type="entry name" value="Alpha-D-phosphohexomutase_SF"/>
</dbReference>
<feature type="domain" description="Alpha-D-phosphohexomutase C-terminal" evidence="11">
    <location>
        <begin position="376"/>
        <end position="445"/>
    </location>
</feature>
<evidence type="ECO:0000256" key="8">
    <source>
        <dbReference type="ARBA" id="ARBA00022842"/>
    </source>
</evidence>
<dbReference type="Proteomes" id="UP000003394">
    <property type="component" value="Unassembled WGS sequence"/>
</dbReference>
<evidence type="ECO:0000313" key="15">
    <source>
        <dbReference type="EMBL" id="EEV25117.1"/>
    </source>
</evidence>
<keyword evidence="16" id="KW-1185">Reference proteome</keyword>
<evidence type="ECO:0000259" key="13">
    <source>
        <dbReference type="Pfam" id="PF02879"/>
    </source>
</evidence>
<dbReference type="InterPro" id="IPR036900">
    <property type="entry name" value="A-D-PHexomutase_C_sf"/>
</dbReference>
<dbReference type="InterPro" id="IPR005844">
    <property type="entry name" value="A-D-PHexomutase_a/b/a-I"/>
</dbReference>
<dbReference type="Pfam" id="PF02880">
    <property type="entry name" value="PGM_PMM_III"/>
    <property type="match status" value="1"/>
</dbReference>
<gene>
    <name evidence="15" type="ORF">AM202_02805</name>
</gene>
<dbReference type="InterPro" id="IPR016055">
    <property type="entry name" value="A-D-PHexomutase_a/b/a-I/II/III"/>
</dbReference>
<dbReference type="Gene3D" id="3.40.120.10">
    <property type="entry name" value="Alpha-D-Glucose-1,6-Bisphosphate, subunit A, domain 3"/>
    <property type="match status" value="3"/>
</dbReference>
<dbReference type="Pfam" id="PF02879">
    <property type="entry name" value="PGM_PMM_II"/>
    <property type="match status" value="1"/>
</dbReference>
<evidence type="ECO:0000256" key="7">
    <source>
        <dbReference type="ARBA" id="ARBA00022723"/>
    </source>
</evidence>
<dbReference type="EMBL" id="ACFT01000095">
    <property type="protein sequence ID" value="EEV25117.1"/>
    <property type="molecule type" value="Genomic_DNA"/>
</dbReference>
<dbReference type="CDD" id="cd03089">
    <property type="entry name" value="PMM_PGM"/>
    <property type="match status" value="1"/>
</dbReference>
<protein>
    <recommendedName>
        <fullName evidence="5">phosphomannomutase</fullName>
        <ecNumber evidence="5">5.4.2.8</ecNumber>
    </recommendedName>
</protein>
<dbReference type="InterPro" id="IPR016066">
    <property type="entry name" value="A-D-PHexomutase_CS"/>
</dbReference>
<dbReference type="InterPro" id="IPR005845">
    <property type="entry name" value="A-D-PHexomutase_a/b/a-II"/>
</dbReference>
<dbReference type="Pfam" id="PF00408">
    <property type="entry name" value="PGM_PMM_IV"/>
    <property type="match status" value="1"/>
</dbReference>
<feature type="domain" description="Alpha-D-phosphohexomutase alpha/beta/alpha" evidence="12">
    <location>
        <begin position="7"/>
        <end position="133"/>
    </location>
</feature>
<evidence type="ECO:0000256" key="4">
    <source>
        <dbReference type="ARBA" id="ARBA00010231"/>
    </source>
</evidence>
<dbReference type="SUPFAM" id="SSF55957">
    <property type="entry name" value="Phosphoglucomutase, C-terminal domain"/>
    <property type="match status" value="1"/>
</dbReference>
<dbReference type="PANTHER" id="PTHR43771">
    <property type="entry name" value="PHOSPHOMANNOMUTASE"/>
    <property type="match status" value="1"/>
</dbReference>
<dbReference type="SUPFAM" id="SSF53738">
    <property type="entry name" value="Phosphoglucomutase, first 3 domains"/>
    <property type="match status" value="3"/>
</dbReference>
<comment type="similarity">
    <text evidence="4 10">Belongs to the phosphohexose mutase family.</text>
</comment>
<dbReference type="Gene3D" id="3.30.310.50">
    <property type="entry name" value="Alpha-D-phosphohexomutase, C-terminal domain"/>
    <property type="match status" value="1"/>
</dbReference>
<dbReference type="PRINTS" id="PR00509">
    <property type="entry name" value="PGMPMM"/>
</dbReference>
<evidence type="ECO:0000256" key="5">
    <source>
        <dbReference type="ARBA" id="ARBA00012730"/>
    </source>
</evidence>
<keyword evidence="9" id="KW-0413">Isomerase</keyword>
<evidence type="ECO:0000256" key="2">
    <source>
        <dbReference type="ARBA" id="ARBA00001946"/>
    </source>
</evidence>
<keyword evidence="8 10" id="KW-0460">Magnesium</keyword>
<sequence>MGKLTCFKAYDVRGQLGTELNVDIAYRIGRAFGQFLKPKSVVVGGDVRLTSNELKSAITNGLLDSGVDVIDLGLTGTEEVYFATSFLKTDGGIQVTASHNPMDYNGMKLVREGSRPISADTGLADIQRLAEENNFPVVEKRGVYTQKSVQGEYVEHLLSYIDLTKLTAKKLVINSGNGVAGHIIDAIEAQFKAKQVPVEFVKVHNNSDGNFPNGIPNPILHENREDSIKAVLANNADMGIAFDGDFDRCFLFDEKGGFIEGYYVVGLLSEAFLAKNKGARIIYDPRLIWNTEELVTQSGGVPVMSKSGHSFIKEKMREVDAIYGGEMSAHHYFRDFFYCDSGMIPWLLTLELLCTSGKSLSQLVGARLEKYPSPGEINSKLSDAKAAIERVKAAYSDAKIETLDGISVEYENWRFNLRNSNTEPVVRLNLETRGDKQLMQQKTDEILALLRQ</sequence>
<evidence type="ECO:0000256" key="1">
    <source>
        <dbReference type="ARBA" id="ARBA00000586"/>
    </source>
</evidence>